<evidence type="ECO:0000256" key="8">
    <source>
        <dbReference type="ARBA" id="ARBA00051875"/>
    </source>
</evidence>
<dbReference type="GO" id="GO:0035870">
    <property type="term" value="F:dITP diphosphatase activity"/>
    <property type="evidence" value="ECO:0007669"/>
    <property type="project" value="UniProtKB-UniRule"/>
</dbReference>
<dbReference type="CDD" id="cd00515">
    <property type="entry name" value="HAM1"/>
    <property type="match status" value="1"/>
</dbReference>
<dbReference type="PANTHER" id="PTHR11067">
    <property type="entry name" value="INOSINE TRIPHOSPHATE PYROPHOSPHATASE/HAM1 PROTEIN"/>
    <property type="match status" value="1"/>
</dbReference>
<dbReference type="SUPFAM" id="SSF52972">
    <property type="entry name" value="ITPase-like"/>
    <property type="match status" value="1"/>
</dbReference>
<evidence type="ECO:0000256" key="11">
    <source>
        <dbReference type="RuleBase" id="RU003781"/>
    </source>
</evidence>
<accession>A0A3D9VET9</accession>
<evidence type="ECO:0000256" key="10">
    <source>
        <dbReference type="HAMAP-Rule" id="MF_01405"/>
    </source>
</evidence>
<name>A0A3D9VET9_THECX</name>
<evidence type="ECO:0000256" key="9">
    <source>
        <dbReference type="ARBA" id="ARBA00052017"/>
    </source>
</evidence>
<dbReference type="GO" id="GO:0036220">
    <property type="term" value="F:ITP diphosphatase activity"/>
    <property type="evidence" value="ECO:0007669"/>
    <property type="project" value="UniProtKB-UniRule"/>
</dbReference>
<comment type="caution">
    <text evidence="10">Lacks conserved residue(s) required for the propagation of feature annotation.</text>
</comment>
<organism evidence="12 13">
    <name type="scientific">Thermasporomyces composti</name>
    <dbReference type="NCBI Taxonomy" id="696763"/>
    <lineage>
        <taxon>Bacteria</taxon>
        <taxon>Bacillati</taxon>
        <taxon>Actinomycetota</taxon>
        <taxon>Actinomycetes</taxon>
        <taxon>Propionibacteriales</taxon>
        <taxon>Nocardioidaceae</taxon>
        <taxon>Thermasporomyces</taxon>
    </lineage>
</organism>
<evidence type="ECO:0000256" key="1">
    <source>
        <dbReference type="ARBA" id="ARBA00008023"/>
    </source>
</evidence>
<dbReference type="GO" id="GO:0036222">
    <property type="term" value="F:XTP diphosphatase activity"/>
    <property type="evidence" value="ECO:0007669"/>
    <property type="project" value="UniProtKB-UniRule"/>
</dbReference>
<dbReference type="AlphaFoldDB" id="A0A3D9VET9"/>
<comment type="catalytic activity">
    <reaction evidence="10">
        <text>ITP + H2O = IMP + diphosphate + H(+)</text>
        <dbReference type="Rhea" id="RHEA:29399"/>
        <dbReference type="ChEBI" id="CHEBI:15377"/>
        <dbReference type="ChEBI" id="CHEBI:15378"/>
        <dbReference type="ChEBI" id="CHEBI:33019"/>
        <dbReference type="ChEBI" id="CHEBI:58053"/>
        <dbReference type="ChEBI" id="CHEBI:61402"/>
        <dbReference type="EC" id="3.6.1.66"/>
    </reaction>
</comment>
<dbReference type="GO" id="GO:0009146">
    <property type="term" value="P:purine nucleoside triphosphate catabolic process"/>
    <property type="evidence" value="ECO:0007669"/>
    <property type="project" value="UniProtKB-UniRule"/>
</dbReference>
<dbReference type="FunFam" id="3.90.950.10:FF:000001">
    <property type="entry name" value="dITP/XTP pyrophosphatase"/>
    <property type="match status" value="1"/>
</dbReference>
<evidence type="ECO:0000256" key="6">
    <source>
        <dbReference type="ARBA" id="ARBA00022842"/>
    </source>
</evidence>
<comment type="caution">
    <text evidence="12">The sequence shown here is derived from an EMBL/GenBank/DDBJ whole genome shotgun (WGS) entry which is preliminary data.</text>
</comment>
<dbReference type="NCBIfam" id="TIGR00042">
    <property type="entry name" value="RdgB/HAM1 family non-canonical purine NTP pyrophosphatase"/>
    <property type="match status" value="1"/>
</dbReference>
<proteinExistence type="inferred from homology"/>
<feature type="active site" description="Proton acceptor" evidence="10">
    <location>
        <position position="73"/>
    </location>
</feature>
<dbReference type="Gene3D" id="3.90.950.10">
    <property type="match status" value="1"/>
</dbReference>
<feature type="binding site" evidence="10">
    <location>
        <begin position="9"/>
        <end position="14"/>
    </location>
    <ligand>
        <name>substrate</name>
    </ligand>
</feature>
<protein>
    <recommendedName>
        <fullName evidence="10">dITP/XTP pyrophosphatase</fullName>
        <ecNumber evidence="10">3.6.1.66</ecNumber>
    </recommendedName>
    <alternativeName>
        <fullName evidence="10">Non-canonical purine NTP pyrophosphatase</fullName>
    </alternativeName>
    <alternativeName>
        <fullName evidence="10">Non-standard purine NTP pyrophosphatase</fullName>
    </alternativeName>
    <alternativeName>
        <fullName evidence="10">Nucleoside-triphosphate diphosphatase</fullName>
    </alternativeName>
    <alternativeName>
        <fullName evidence="10">Nucleoside-triphosphate pyrophosphatase</fullName>
        <shortName evidence="10">NTPase</shortName>
    </alternativeName>
</protein>
<keyword evidence="4 10" id="KW-0547">Nucleotide-binding</keyword>
<dbReference type="GO" id="GO:0046872">
    <property type="term" value="F:metal ion binding"/>
    <property type="evidence" value="ECO:0007669"/>
    <property type="project" value="UniProtKB-KW"/>
</dbReference>
<evidence type="ECO:0000256" key="4">
    <source>
        <dbReference type="ARBA" id="ARBA00022741"/>
    </source>
</evidence>
<keyword evidence="5 10" id="KW-0378">Hydrolase</keyword>
<evidence type="ECO:0000313" key="13">
    <source>
        <dbReference type="Proteomes" id="UP000256485"/>
    </source>
</evidence>
<dbReference type="InterPro" id="IPR020922">
    <property type="entry name" value="dITP/XTP_pyrophosphatase"/>
</dbReference>
<dbReference type="RefSeq" id="WP_245941160.1">
    <property type="nucleotide sequence ID" value="NZ_QTUC01000001.1"/>
</dbReference>
<comment type="function">
    <text evidence="10">Pyrophosphatase that catalyzes the hydrolysis of nucleoside triphosphates to their monophosphate derivatives, with a high preference for the non-canonical purine nucleotides XTP (xanthosine triphosphate), dITP (deoxyinosine triphosphate) and ITP. Seems to function as a house-cleaning enzyme that removes non-canonical purine nucleotides from the nucleotide pool, thus preventing their incorporation into DNA/RNA and avoiding chromosomal lesions.</text>
</comment>
<feature type="binding site" evidence="10">
    <location>
        <begin position="184"/>
        <end position="185"/>
    </location>
    <ligand>
        <name>substrate</name>
    </ligand>
</feature>
<dbReference type="GO" id="GO:0000166">
    <property type="term" value="F:nucleotide binding"/>
    <property type="evidence" value="ECO:0007669"/>
    <property type="project" value="UniProtKB-KW"/>
</dbReference>
<dbReference type="EMBL" id="QTUC01000001">
    <property type="protein sequence ID" value="REF37655.1"/>
    <property type="molecule type" value="Genomic_DNA"/>
</dbReference>
<dbReference type="PANTHER" id="PTHR11067:SF9">
    <property type="entry name" value="INOSINE TRIPHOSPHATE PYROPHOSPHATASE"/>
    <property type="match status" value="1"/>
</dbReference>
<sequence length="206" mass="22396">MTTTVLLATHNRKKLDELRRILRPLVPDVKVLGLDDVPPYAEPAETEPTFEGNARLKAQAAVRHTNLPSLADDSGLCVDAMNGMPGVLSARWAGRQPGRPREYELLLDQLADVPDERRGAAFVASVVLVLPDGTEHVAEGRLTGRIAREPRGQGGFGYDPVFIPDGESRTLAEMTPEEKDAISHRGRALRRIAPILAKAAAERARG</sequence>
<keyword evidence="13" id="KW-1185">Reference proteome</keyword>
<dbReference type="EC" id="3.6.1.66" evidence="10"/>
<comment type="cofactor">
    <cofactor evidence="10">
        <name>Mg(2+)</name>
        <dbReference type="ChEBI" id="CHEBI:18420"/>
    </cofactor>
    <text evidence="10">Binds 1 Mg(2+) ion per subunit.</text>
</comment>
<keyword evidence="6 10" id="KW-0460">Magnesium</keyword>
<feature type="binding site" evidence="10">
    <location>
        <position position="179"/>
    </location>
    <ligand>
        <name>substrate</name>
    </ligand>
</feature>
<reference evidence="12 13" key="1">
    <citation type="submission" date="2018-08" db="EMBL/GenBank/DDBJ databases">
        <title>Sequencing the genomes of 1000 actinobacteria strains.</title>
        <authorList>
            <person name="Klenk H.-P."/>
        </authorList>
    </citation>
    <scope>NUCLEOTIDE SEQUENCE [LARGE SCALE GENOMIC DNA]</scope>
    <source>
        <strain evidence="12 13">DSM 22891</strain>
    </source>
</reference>
<dbReference type="GO" id="GO:0005829">
    <property type="term" value="C:cytosol"/>
    <property type="evidence" value="ECO:0007669"/>
    <property type="project" value="TreeGrafter"/>
</dbReference>
<dbReference type="Pfam" id="PF01725">
    <property type="entry name" value="Ham1p_like"/>
    <property type="match status" value="1"/>
</dbReference>
<evidence type="ECO:0000313" key="12">
    <source>
        <dbReference type="EMBL" id="REF37655.1"/>
    </source>
</evidence>
<comment type="similarity">
    <text evidence="1 10 11">Belongs to the HAM1 NTPase family.</text>
</comment>
<keyword evidence="7 10" id="KW-0546">Nucleotide metabolism</keyword>
<feature type="binding site" evidence="10">
    <location>
        <begin position="156"/>
        <end position="159"/>
    </location>
    <ligand>
        <name>substrate</name>
    </ligand>
</feature>
<evidence type="ECO:0000256" key="5">
    <source>
        <dbReference type="ARBA" id="ARBA00022801"/>
    </source>
</evidence>
<dbReference type="InterPro" id="IPR029001">
    <property type="entry name" value="ITPase-like_fam"/>
</dbReference>
<evidence type="ECO:0000256" key="2">
    <source>
        <dbReference type="ARBA" id="ARBA00011738"/>
    </source>
</evidence>
<evidence type="ECO:0000256" key="3">
    <source>
        <dbReference type="ARBA" id="ARBA00022723"/>
    </source>
</evidence>
<feature type="binding site" evidence="10">
    <location>
        <position position="74"/>
    </location>
    <ligand>
        <name>substrate</name>
    </ligand>
</feature>
<comment type="subunit">
    <text evidence="2 10">Homodimer.</text>
</comment>
<dbReference type="Proteomes" id="UP000256485">
    <property type="component" value="Unassembled WGS sequence"/>
</dbReference>
<feature type="binding site" evidence="10">
    <location>
        <position position="73"/>
    </location>
    <ligand>
        <name>Mg(2+)</name>
        <dbReference type="ChEBI" id="CHEBI:18420"/>
    </ligand>
</feature>
<dbReference type="GO" id="GO:0017111">
    <property type="term" value="F:ribonucleoside triphosphate phosphatase activity"/>
    <property type="evidence" value="ECO:0007669"/>
    <property type="project" value="InterPro"/>
</dbReference>
<evidence type="ECO:0000256" key="7">
    <source>
        <dbReference type="ARBA" id="ARBA00023080"/>
    </source>
</evidence>
<comment type="catalytic activity">
    <reaction evidence="8 10">
        <text>dITP + H2O = dIMP + diphosphate + H(+)</text>
        <dbReference type="Rhea" id="RHEA:28342"/>
        <dbReference type="ChEBI" id="CHEBI:15377"/>
        <dbReference type="ChEBI" id="CHEBI:15378"/>
        <dbReference type="ChEBI" id="CHEBI:33019"/>
        <dbReference type="ChEBI" id="CHEBI:61194"/>
        <dbReference type="ChEBI" id="CHEBI:61382"/>
        <dbReference type="EC" id="3.6.1.66"/>
    </reaction>
</comment>
<dbReference type="GO" id="GO:0009117">
    <property type="term" value="P:nucleotide metabolic process"/>
    <property type="evidence" value="ECO:0007669"/>
    <property type="project" value="UniProtKB-KW"/>
</dbReference>
<keyword evidence="3 10" id="KW-0479">Metal-binding</keyword>
<gene>
    <name evidence="12" type="ORF">DFJ64_3101</name>
</gene>
<dbReference type="InterPro" id="IPR002637">
    <property type="entry name" value="RdgB/HAM1"/>
</dbReference>
<comment type="catalytic activity">
    <reaction evidence="9 10">
        <text>XTP + H2O = XMP + diphosphate + H(+)</text>
        <dbReference type="Rhea" id="RHEA:28610"/>
        <dbReference type="ChEBI" id="CHEBI:15377"/>
        <dbReference type="ChEBI" id="CHEBI:15378"/>
        <dbReference type="ChEBI" id="CHEBI:33019"/>
        <dbReference type="ChEBI" id="CHEBI:57464"/>
        <dbReference type="ChEBI" id="CHEBI:61314"/>
        <dbReference type="EC" id="3.6.1.66"/>
    </reaction>
</comment>
<dbReference type="HAMAP" id="MF_01405">
    <property type="entry name" value="Non_canon_purine_NTPase"/>
    <property type="match status" value="1"/>
</dbReference>